<dbReference type="PANTHER" id="PTHR38839">
    <property type="entry name" value="TRANSCRIPTIONAL REGULATOR WHID-RELATED"/>
    <property type="match status" value="1"/>
</dbReference>
<dbReference type="Pfam" id="PF02467">
    <property type="entry name" value="Whib"/>
    <property type="match status" value="1"/>
</dbReference>
<keyword evidence="6" id="KW-0408">Iron</keyword>
<dbReference type="PROSITE" id="PS51674">
    <property type="entry name" value="4FE4S_WBL"/>
    <property type="match status" value="1"/>
</dbReference>
<accession>A0ABN1XQG2</accession>
<keyword evidence="7" id="KW-0411">Iron-sulfur</keyword>
<evidence type="ECO:0000259" key="12">
    <source>
        <dbReference type="PROSITE" id="PS51674"/>
    </source>
</evidence>
<evidence type="ECO:0000256" key="3">
    <source>
        <dbReference type="ARBA" id="ARBA00006597"/>
    </source>
</evidence>
<evidence type="ECO:0000256" key="11">
    <source>
        <dbReference type="ARBA" id="ARBA00023163"/>
    </source>
</evidence>
<comment type="caution">
    <text evidence="13">The sequence shown here is derived from an EMBL/GenBank/DDBJ whole genome shotgun (WGS) entry which is preliminary data.</text>
</comment>
<reference evidence="13 14" key="1">
    <citation type="journal article" date="2019" name="Int. J. Syst. Evol. Microbiol.">
        <title>The Global Catalogue of Microorganisms (GCM) 10K type strain sequencing project: providing services to taxonomists for standard genome sequencing and annotation.</title>
        <authorList>
            <consortium name="The Broad Institute Genomics Platform"/>
            <consortium name="The Broad Institute Genome Sequencing Center for Infectious Disease"/>
            <person name="Wu L."/>
            <person name="Ma J."/>
        </authorList>
    </citation>
    <scope>NUCLEOTIDE SEQUENCE [LARGE SCALE GENOMIC DNA]</scope>
    <source>
        <strain evidence="13 14">JCM 11896</strain>
    </source>
</reference>
<sequence>MTAQTTGRPVLRLVALGDPAASFDTRWREDAACSGLDTELFFPVDERAESVEPPRRVCRGCPVRAACLADVLATEDPARRYGITGGTTPAERRTLHRAGLTTAPAATVPAAGGDVA</sequence>
<dbReference type="RefSeq" id="WP_344019178.1">
    <property type="nucleotide sequence ID" value="NZ_BAAAJK010000004.1"/>
</dbReference>
<organism evidence="13 14">
    <name type="scientific">Pseudonocardia kongjuensis</name>
    <dbReference type="NCBI Taxonomy" id="102227"/>
    <lineage>
        <taxon>Bacteria</taxon>
        <taxon>Bacillati</taxon>
        <taxon>Actinomycetota</taxon>
        <taxon>Actinomycetes</taxon>
        <taxon>Pseudonocardiales</taxon>
        <taxon>Pseudonocardiaceae</taxon>
        <taxon>Pseudonocardia</taxon>
    </lineage>
</organism>
<evidence type="ECO:0000256" key="2">
    <source>
        <dbReference type="ARBA" id="ARBA00004496"/>
    </source>
</evidence>
<evidence type="ECO:0000313" key="14">
    <source>
        <dbReference type="Proteomes" id="UP001501414"/>
    </source>
</evidence>
<keyword evidence="5" id="KW-0479">Metal-binding</keyword>
<keyword evidence="9" id="KW-0238">DNA-binding</keyword>
<dbReference type="Proteomes" id="UP001501414">
    <property type="component" value="Unassembled WGS sequence"/>
</dbReference>
<evidence type="ECO:0000313" key="13">
    <source>
        <dbReference type="EMBL" id="GAA1383178.1"/>
    </source>
</evidence>
<keyword evidence="10" id="KW-1015">Disulfide bond</keyword>
<evidence type="ECO:0000256" key="8">
    <source>
        <dbReference type="ARBA" id="ARBA00023015"/>
    </source>
</evidence>
<dbReference type="InterPro" id="IPR034768">
    <property type="entry name" value="4FE4S_WBL"/>
</dbReference>
<keyword evidence="8" id="KW-0805">Transcription regulation</keyword>
<keyword evidence="14" id="KW-1185">Reference proteome</keyword>
<evidence type="ECO:0000256" key="7">
    <source>
        <dbReference type="ARBA" id="ARBA00023014"/>
    </source>
</evidence>
<name>A0ABN1XQG2_9PSEU</name>
<dbReference type="EMBL" id="BAAAJK010000004">
    <property type="protein sequence ID" value="GAA1383178.1"/>
    <property type="molecule type" value="Genomic_DNA"/>
</dbReference>
<comment type="cofactor">
    <cofactor evidence="1">
        <name>[4Fe-4S] cluster</name>
        <dbReference type="ChEBI" id="CHEBI:49883"/>
    </cofactor>
</comment>
<evidence type="ECO:0000256" key="10">
    <source>
        <dbReference type="ARBA" id="ARBA00023157"/>
    </source>
</evidence>
<keyword evidence="11" id="KW-0804">Transcription</keyword>
<dbReference type="InterPro" id="IPR003482">
    <property type="entry name" value="Whib"/>
</dbReference>
<gene>
    <name evidence="13" type="ORF">GCM10009613_12230</name>
</gene>
<proteinExistence type="inferred from homology"/>
<evidence type="ECO:0000256" key="9">
    <source>
        <dbReference type="ARBA" id="ARBA00023125"/>
    </source>
</evidence>
<evidence type="ECO:0000256" key="5">
    <source>
        <dbReference type="ARBA" id="ARBA00022723"/>
    </source>
</evidence>
<keyword evidence="4" id="KW-0004">4Fe-4S</keyword>
<feature type="domain" description="4Fe-4S Wbl-type" evidence="12">
    <location>
        <begin position="32"/>
        <end position="94"/>
    </location>
</feature>
<evidence type="ECO:0000256" key="6">
    <source>
        <dbReference type="ARBA" id="ARBA00023004"/>
    </source>
</evidence>
<comment type="similarity">
    <text evidence="3">Belongs to the WhiB family.</text>
</comment>
<comment type="subcellular location">
    <subcellularLocation>
        <location evidence="2">Cytoplasm</location>
    </subcellularLocation>
</comment>
<evidence type="ECO:0000256" key="4">
    <source>
        <dbReference type="ARBA" id="ARBA00022485"/>
    </source>
</evidence>
<protein>
    <recommendedName>
        <fullName evidence="12">4Fe-4S Wbl-type domain-containing protein</fullName>
    </recommendedName>
</protein>
<evidence type="ECO:0000256" key="1">
    <source>
        <dbReference type="ARBA" id="ARBA00001966"/>
    </source>
</evidence>